<dbReference type="InterPro" id="IPR008979">
    <property type="entry name" value="Galactose-bd-like_sf"/>
</dbReference>
<reference evidence="8" key="1">
    <citation type="submission" date="2020-10" db="EMBL/GenBank/DDBJ databases">
        <authorList>
            <person name="Gilroy R."/>
        </authorList>
    </citation>
    <scope>NUCLEOTIDE SEQUENCE</scope>
    <source>
        <strain evidence="8">35461</strain>
    </source>
</reference>
<dbReference type="Pfam" id="PF02836">
    <property type="entry name" value="Glyco_hydro_2_C"/>
    <property type="match status" value="1"/>
</dbReference>
<dbReference type="SUPFAM" id="SSF49303">
    <property type="entry name" value="beta-Galactosidase/glucuronidase domain"/>
    <property type="match status" value="1"/>
</dbReference>
<organism evidence="8 9">
    <name type="scientific">Candidatus Spyradenecus faecavium</name>
    <dbReference type="NCBI Taxonomy" id="2840947"/>
    <lineage>
        <taxon>Bacteria</taxon>
        <taxon>Pseudomonadati</taxon>
        <taxon>Lentisphaerota</taxon>
        <taxon>Lentisphaeria</taxon>
        <taxon>Lentisphaerales</taxon>
        <taxon>Lentisphaeraceae</taxon>
        <taxon>Lentisphaeraceae incertae sedis</taxon>
        <taxon>Candidatus Spyradenecus</taxon>
    </lineage>
</organism>
<dbReference type="SUPFAM" id="SSF51445">
    <property type="entry name" value="(Trans)glycosidases"/>
    <property type="match status" value="1"/>
</dbReference>
<feature type="domain" description="Glycoside hydrolase family 2 catalytic" evidence="6">
    <location>
        <begin position="273"/>
        <end position="567"/>
    </location>
</feature>
<reference evidence="8" key="2">
    <citation type="journal article" date="2021" name="PeerJ">
        <title>Extensive microbial diversity within the chicken gut microbiome revealed by metagenomics and culture.</title>
        <authorList>
            <person name="Gilroy R."/>
            <person name="Ravi A."/>
            <person name="Getino M."/>
            <person name="Pursley I."/>
            <person name="Horton D.L."/>
            <person name="Alikhan N.F."/>
            <person name="Baker D."/>
            <person name="Gharbi K."/>
            <person name="Hall N."/>
            <person name="Watson M."/>
            <person name="Adriaenssens E.M."/>
            <person name="Foster-Nyarko E."/>
            <person name="Jarju S."/>
            <person name="Secka A."/>
            <person name="Antonio M."/>
            <person name="Oren A."/>
            <person name="Chaudhuri R.R."/>
            <person name="La Ragione R."/>
            <person name="Hildebrand F."/>
            <person name="Pallen M.J."/>
        </authorList>
    </citation>
    <scope>NUCLEOTIDE SEQUENCE</scope>
    <source>
        <strain evidence="8">35461</strain>
    </source>
</reference>
<comment type="caution">
    <text evidence="8">The sequence shown here is derived from an EMBL/GenBank/DDBJ whole genome shotgun (WGS) entry which is preliminary data.</text>
</comment>
<feature type="domain" description="Glycoside hydrolase family 2 immunoglobulin-like beta-sandwich" evidence="5">
    <location>
        <begin position="179"/>
        <end position="265"/>
    </location>
</feature>
<dbReference type="Proteomes" id="UP000886845">
    <property type="component" value="Unassembled WGS sequence"/>
</dbReference>
<accession>A0A9D1NLW7</accession>
<dbReference type="EMBL" id="DVOR01000008">
    <property type="protein sequence ID" value="HIV08538.1"/>
    <property type="molecule type" value="Genomic_DNA"/>
</dbReference>
<evidence type="ECO:0000313" key="9">
    <source>
        <dbReference type="Proteomes" id="UP000886845"/>
    </source>
</evidence>
<dbReference type="SUPFAM" id="SSF49785">
    <property type="entry name" value="Galactose-binding domain-like"/>
    <property type="match status" value="1"/>
</dbReference>
<dbReference type="Gene3D" id="2.60.120.260">
    <property type="entry name" value="Galactose-binding domain-like"/>
    <property type="match status" value="1"/>
</dbReference>
<evidence type="ECO:0000256" key="2">
    <source>
        <dbReference type="ARBA" id="ARBA00022801"/>
    </source>
</evidence>
<dbReference type="PRINTS" id="PR00132">
    <property type="entry name" value="GLHYDRLASE2"/>
</dbReference>
<evidence type="ECO:0000256" key="3">
    <source>
        <dbReference type="ARBA" id="ARBA00023295"/>
    </source>
</evidence>
<keyword evidence="2" id="KW-0378">Hydrolase</keyword>
<proteinExistence type="inferred from homology"/>
<dbReference type="PANTHER" id="PTHR42732:SF1">
    <property type="entry name" value="BETA-MANNOSIDASE"/>
    <property type="match status" value="1"/>
</dbReference>
<dbReference type="InterPro" id="IPR006102">
    <property type="entry name" value="Ig-like_GH2"/>
</dbReference>
<dbReference type="AlphaFoldDB" id="A0A9D1NLW7"/>
<evidence type="ECO:0000313" key="8">
    <source>
        <dbReference type="EMBL" id="HIV08538.1"/>
    </source>
</evidence>
<dbReference type="Pfam" id="PF16355">
    <property type="entry name" value="DUF4982"/>
    <property type="match status" value="1"/>
</dbReference>
<dbReference type="InterPro" id="IPR032311">
    <property type="entry name" value="DUF4982"/>
</dbReference>
<evidence type="ECO:0000259" key="5">
    <source>
        <dbReference type="Pfam" id="PF00703"/>
    </source>
</evidence>
<dbReference type="InterPro" id="IPR006103">
    <property type="entry name" value="Glyco_hydro_2_cat"/>
</dbReference>
<evidence type="ECO:0000256" key="1">
    <source>
        <dbReference type="ARBA" id="ARBA00007401"/>
    </source>
</evidence>
<keyword evidence="3" id="KW-0326">Glycosidase</keyword>
<gene>
    <name evidence="8" type="ORF">IAC79_00285</name>
</gene>
<feature type="chain" id="PRO_5038865997" evidence="4">
    <location>
        <begin position="19"/>
        <end position="654"/>
    </location>
</feature>
<feature type="signal peptide" evidence="4">
    <location>
        <begin position="1"/>
        <end position="18"/>
    </location>
</feature>
<dbReference type="PANTHER" id="PTHR42732">
    <property type="entry name" value="BETA-GALACTOSIDASE"/>
    <property type="match status" value="1"/>
</dbReference>
<keyword evidence="4" id="KW-0732">Signal</keyword>
<sequence>MRRFLALLALCLCAAVQAREIIPLNEGWKFRYGHAFEKDNWKAVSLPHTWNTADAESAHPYTRTLGIYKTQLKTRPEWKGKRVFLRFKGASVIADVQFNNVWLGQHRGAYTAFCHELTPHLPPVGKSAELRVRVSNAETSDIIPLTGDFNIFGGLYRGVELIVADPVCVSPLDNGSSGVRIRQESLTDAEAKLTVDVALANSTGQPQTVSVEVAGKTFTAQGVDAARVPVTLADPHRWDGVADPFLYTLTVRVGKDSVTETFGVREVRVDPNQGLFLNGRHIQVRGVCRHQEWEGKLSALTEADHLRDVEIMRDMGANAVRLAHYPQAEEMYDACDRAGLLVWAEIPFVGPGGYDDEGYIPSDRLHENARQQLVEMIRQHQNHPSIIVWGLFNELRMAPNPVPFLKELNALAKAEDPTRPTVGASNLGNDAGLTFVTDLIAWNRYDGWYGGMPKNLGAFLDQTRKKHPKLRIAISEYGAGASIDHHEERIRKPNAPGKFHPEAWQTEYHILNWTELDKRPYLWGTFIWNLFDFAASHRTEGDRDGINDKGLVTHDRKTFKDAYYFYKANWRDDVPVLHLCEKRFAKRQADKVFVRAFSNVGPAELLVNGESCGVAQPDAHRVLTWRDVPLRPGDNAVTLRTPDGKATDTCVWTR</sequence>
<evidence type="ECO:0000259" key="6">
    <source>
        <dbReference type="Pfam" id="PF02836"/>
    </source>
</evidence>
<protein>
    <submittedName>
        <fullName evidence="8">Beta-galactosidase</fullName>
    </submittedName>
</protein>
<dbReference type="GO" id="GO:0004553">
    <property type="term" value="F:hydrolase activity, hydrolyzing O-glycosyl compounds"/>
    <property type="evidence" value="ECO:0007669"/>
    <property type="project" value="InterPro"/>
</dbReference>
<dbReference type="GO" id="GO:0005975">
    <property type="term" value="P:carbohydrate metabolic process"/>
    <property type="evidence" value="ECO:0007669"/>
    <property type="project" value="InterPro"/>
</dbReference>
<comment type="similarity">
    <text evidence="1">Belongs to the glycosyl hydrolase 2 family.</text>
</comment>
<dbReference type="Gene3D" id="2.60.40.10">
    <property type="entry name" value="Immunoglobulins"/>
    <property type="match status" value="2"/>
</dbReference>
<dbReference type="InterPro" id="IPR036156">
    <property type="entry name" value="Beta-gal/glucu_dom_sf"/>
</dbReference>
<feature type="domain" description="DUF4982" evidence="7">
    <location>
        <begin position="592"/>
        <end position="639"/>
    </location>
</feature>
<dbReference type="InterPro" id="IPR017853">
    <property type="entry name" value="GH"/>
</dbReference>
<evidence type="ECO:0000256" key="4">
    <source>
        <dbReference type="SAM" id="SignalP"/>
    </source>
</evidence>
<dbReference type="InterPro" id="IPR013783">
    <property type="entry name" value="Ig-like_fold"/>
</dbReference>
<dbReference type="Gene3D" id="3.20.20.80">
    <property type="entry name" value="Glycosidases"/>
    <property type="match status" value="1"/>
</dbReference>
<evidence type="ECO:0000259" key="7">
    <source>
        <dbReference type="Pfam" id="PF16355"/>
    </source>
</evidence>
<dbReference type="InterPro" id="IPR006101">
    <property type="entry name" value="Glyco_hydro_2"/>
</dbReference>
<dbReference type="Pfam" id="PF00703">
    <property type="entry name" value="Glyco_hydro_2"/>
    <property type="match status" value="1"/>
</dbReference>
<dbReference type="InterPro" id="IPR051913">
    <property type="entry name" value="GH2_Domain-Containing"/>
</dbReference>
<name>A0A9D1NLW7_9BACT</name>